<evidence type="ECO:0000256" key="2">
    <source>
        <dbReference type="ARBA" id="ARBA00007482"/>
    </source>
</evidence>
<dbReference type="GO" id="GO:0046872">
    <property type="term" value="F:metal ion binding"/>
    <property type="evidence" value="ECO:0007669"/>
    <property type="project" value="UniProtKB-KW"/>
</dbReference>
<dbReference type="OrthoDB" id="5292471at2"/>
<accession>A0A448TW22</accession>
<dbReference type="PROSITE" id="PS00893">
    <property type="entry name" value="NUDIX_BOX"/>
    <property type="match status" value="1"/>
</dbReference>
<evidence type="ECO:0000256" key="7">
    <source>
        <dbReference type="ARBA" id="ARBA00022842"/>
    </source>
</evidence>
<keyword evidence="7 13" id="KW-0460">Magnesium</keyword>
<dbReference type="NCBIfam" id="TIGR00052">
    <property type="entry name" value="nudix-type nucleoside diphosphatase, YffH/AdpP family"/>
    <property type="match status" value="1"/>
</dbReference>
<evidence type="ECO:0000259" key="15">
    <source>
        <dbReference type="PROSITE" id="PS51462"/>
    </source>
</evidence>
<dbReference type="EMBL" id="LR134510">
    <property type="protein sequence ID" value="VEJ10119.1"/>
    <property type="molecule type" value="Genomic_DNA"/>
</dbReference>
<evidence type="ECO:0000256" key="13">
    <source>
        <dbReference type="PIRSR" id="PIRSR604385-2"/>
    </source>
</evidence>
<keyword evidence="17" id="KW-1185">Reference proteome</keyword>
<comment type="function">
    <text evidence="8">Acts on ADP-mannose and ADP-glucose as well as ADP-ribose. Prevents glycogen biosynthesis. The reaction catalyzed by this enzyme is a limiting step of the gluconeogenic process.</text>
</comment>
<organism evidence="16 17">
    <name type="scientific">Actinobacillus delphinicola</name>
    <dbReference type="NCBI Taxonomy" id="51161"/>
    <lineage>
        <taxon>Bacteria</taxon>
        <taxon>Pseudomonadati</taxon>
        <taxon>Pseudomonadota</taxon>
        <taxon>Gammaproteobacteria</taxon>
        <taxon>Pasteurellales</taxon>
        <taxon>Pasteurellaceae</taxon>
        <taxon>Actinobacillus</taxon>
    </lineage>
</organism>
<dbReference type="Pfam" id="PF00293">
    <property type="entry name" value="NUDIX"/>
    <property type="match status" value="1"/>
</dbReference>
<feature type="domain" description="Nudix hydrolase" evidence="15">
    <location>
        <begin position="48"/>
        <end position="188"/>
    </location>
</feature>
<dbReference type="NCBIfam" id="NF008003">
    <property type="entry name" value="PRK10729.1"/>
    <property type="match status" value="1"/>
</dbReference>
<gene>
    <name evidence="16" type="primary">nudF</name>
    <name evidence="16" type="ORF">NCTC12871_01627</name>
</gene>
<dbReference type="KEGG" id="adp:NCTC12871_01627"/>
<dbReference type="Proteomes" id="UP000279799">
    <property type="component" value="Chromosome"/>
</dbReference>
<feature type="short sequence motif" description="Nudix box" evidence="14">
    <location>
        <begin position="92"/>
        <end position="114"/>
    </location>
</feature>
<reference evidence="16 17" key="1">
    <citation type="submission" date="2018-12" db="EMBL/GenBank/DDBJ databases">
        <authorList>
            <consortium name="Pathogen Informatics"/>
        </authorList>
    </citation>
    <scope>NUCLEOTIDE SEQUENCE [LARGE SCALE GENOMIC DNA]</scope>
    <source>
        <strain evidence="16 17">NCTC12871</strain>
    </source>
</reference>
<feature type="binding site" evidence="13">
    <location>
        <position position="159"/>
    </location>
    <ligand>
        <name>Mg(2+)</name>
        <dbReference type="ChEBI" id="CHEBI:18420"/>
        <label>1</label>
    </ligand>
</feature>
<dbReference type="GO" id="GO:0019144">
    <property type="term" value="F:ADP-sugar diphosphatase activity"/>
    <property type="evidence" value="ECO:0007669"/>
    <property type="project" value="TreeGrafter"/>
</dbReference>
<protein>
    <recommendedName>
        <fullName evidence="4">ADP-ribose pyrophosphatase</fullName>
        <ecNumber evidence="3">3.6.1.13</ecNumber>
    </recommendedName>
    <alternativeName>
        <fullName evidence="9">ADP-ribose diphosphatase</fullName>
    </alternativeName>
    <alternativeName>
        <fullName evidence="11">ADP-ribose phosphohydrolase</fullName>
    </alternativeName>
    <alternativeName>
        <fullName evidence="10">Adenosine diphosphoribose pyrophosphatase</fullName>
    </alternativeName>
</protein>
<evidence type="ECO:0000256" key="3">
    <source>
        <dbReference type="ARBA" id="ARBA00012453"/>
    </source>
</evidence>
<feature type="binding site" evidence="13">
    <location>
        <position position="107"/>
    </location>
    <ligand>
        <name>Mg(2+)</name>
        <dbReference type="ChEBI" id="CHEBI:18420"/>
        <label>1</label>
    </ligand>
</feature>
<evidence type="ECO:0000313" key="17">
    <source>
        <dbReference type="Proteomes" id="UP000279799"/>
    </source>
</evidence>
<evidence type="ECO:0000256" key="4">
    <source>
        <dbReference type="ARBA" id="ARBA00013297"/>
    </source>
</evidence>
<dbReference type="CDD" id="cd24155">
    <property type="entry name" value="NUDIX_ADPRase"/>
    <property type="match status" value="1"/>
</dbReference>
<evidence type="ECO:0000256" key="11">
    <source>
        <dbReference type="ARBA" id="ARBA00033056"/>
    </source>
</evidence>
<feature type="binding site" evidence="13">
    <location>
        <position position="111"/>
    </location>
    <ligand>
        <name>Mg(2+)</name>
        <dbReference type="ChEBI" id="CHEBI:18420"/>
        <label>1</label>
    </ligand>
</feature>
<dbReference type="InterPro" id="IPR004385">
    <property type="entry name" value="NDP_pyrophosphatase"/>
</dbReference>
<evidence type="ECO:0000256" key="1">
    <source>
        <dbReference type="ARBA" id="ARBA00001946"/>
    </source>
</evidence>
<dbReference type="EC" id="3.6.1.13" evidence="3"/>
<name>A0A448TW22_9PAST</name>
<dbReference type="PROSITE" id="PS51462">
    <property type="entry name" value="NUDIX"/>
    <property type="match status" value="1"/>
</dbReference>
<comment type="catalytic activity">
    <reaction evidence="12">
        <text>ADP-D-ribose + H2O = D-ribose 5-phosphate + AMP + 2 H(+)</text>
        <dbReference type="Rhea" id="RHEA:10412"/>
        <dbReference type="ChEBI" id="CHEBI:15377"/>
        <dbReference type="ChEBI" id="CHEBI:15378"/>
        <dbReference type="ChEBI" id="CHEBI:57967"/>
        <dbReference type="ChEBI" id="CHEBI:78346"/>
        <dbReference type="ChEBI" id="CHEBI:456215"/>
        <dbReference type="EC" id="3.6.1.13"/>
    </reaction>
</comment>
<comment type="similarity">
    <text evidence="2">Belongs to the Nudix hydrolase family. NudF subfamily.</text>
</comment>
<dbReference type="Gene3D" id="3.90.79.10">
    <property type="entry name" value="Nucleoside Triphosphate Pyrophosphohydrolase"/>
    <property type="match status" value="1"/>
</dbReference>
<dbReference type="GO" id="GO:0006753">
    <property type="term" value="P:nucleoside phosphate metabolic process"/>
    <property type="evidence" value="ECO:0007669"/>
    <property type="project" value="TreeGrafter"/>
</dbReference>
<dbReference type="RefSeq" id="WP_126600581.1">
    <property type="nucleotide sequence ID" value="NZ_LR134510.1"/>
</dbReference>
<dbReference type="InterPro" id="IPR020084">
    <property type="entry name" value="NUDIX_hydrolase_CS"/>
</dbReference>
<dbReference type="PANTHER" id="PTHR11839">
    <property type="entry name" value="UDP/ADP-SUGAR PYROPHOSPHATASE"/>
    <property type="match status" value="1"/>
</dbReference>
<keyword evidence="6 16" id="KW-0378">Hydrolase</keyword>
<comment type="cofactor">
    <cofactor evidence="1 13">
        <name>Mg(2+)</name>
        <dbReference type="ChEBI" id="CHEBI:18420"/>
    </cofactor>
</comment>
<dbReference type="InterPro" id="IPR000086">
    <property type="entry name" value="NUDIX_hydrolase_dom"/>
</dbReference>
<evidence type="ECO:0000256" key="12">
    <source>
        <dbReference type="ARBA" id="ARBA00049546"/>
    </source>
</evidence>
<evidence type="ECO:0000256" key="6">
    <source>
        <dbReference type="ARBA" id="ARBA00022801"/>
    </source>
</evidence>
<dbReference type="GO" id="GO:0005829">
    <property type="term" value="C:cytosol"/>
    <property type="evidence" value="ECO:0007669"/>
    <property type="project" value="TreeGrafter"/>
</dbReference>
<evidence type="ECO:0000256" key="14">
    <source>
        <dbReference type="PIRSR" id="PIRSR604385-3"/>
    </source>
</evidence>
<dbReference type="GO" id="GO:0047631">
    <property type="term" value="F:ADP-ribose diphosphatase activity"/>
    <property type="evidence" value="ECO:0007669"/>
    <property type="project" value="UniProtKB-EC"/>
</dbReference>
<sequence>MQKFGYEDLTILREEPLYDGFFKLKKIYFKHKLFAGGESDIVVRELLIKGAAVAVIAYDPMRDEVVMVEQVRIGAYDPKLNNSPWLLELIAGMVKTGESPEEVAIRESEEEAGIKVENLTHALSVWDSPGGTIERIHILAGMTDSTTAQGLHGLAEEHEDIRVHVLPREKAYEMVSNGEIDNCIAVLGLQWLQLNYQKLIQAWG</sequence>
<dbReference type="GO" id="GO:0019693">
    <property type="term" value="P:ribose phosphate metabolic process"/>
    <property type="evidence" value="ECO:0007669"/>
    <property type="project" value="TreeGrafter"/>
</dbReference>
<dbReference type="InterPro" id="IPR015797">
    <property type="entry name" value="NUDIX_hydrolase-like_dom_sf"/>
</dbReference>
<keyword evidence="5 13" id="KW-0479">Metal-binding</keyword>
<evidence type="ECO:0000256" key="8">
    <source>
        <dbReference type="ARBA" id="ARBA00025164"/>
    </source>
</evidence>
<feature type="binding site" evidence="13">
    <location>
        <position position="91"/>
    </location>
    <ligand>
        <name>Mg(2+)</name>
        <dbReference type="ChEBI" id="CHEBI:18420"/>
        <label>1</label>
    </ligand>
</feature>
<dbReference type="SUPFAM" id="SSF55811">
    <property type="entry name" value="Nudix"/>
    <property type="match status" value="1"/>
</dbReference>
<evidence type="ECO:0000313" key="16">
    <source>
        <dbReference type="EMBL" id="VEJ10119.1"/>
    </source>
</evidence>
<evidence type="ECO:0000256" key="10">
    <source>
        <dbReference type="ARBA" id="ARBA00030308"/>
    </source>
</evidence>
<dbReference type="PANTHER" id="PTHR11839:SF5">
    <property type="entry name" value="ADP-RIBOSE PYROPHOSPHATASE"/>
    <property type="match status" value="1"/>
</dbReference>
<evidence type="ECO:0000256" key="9">
    <source>
        <dbReference type="ARBA" id="ARBA00030162"/>
    </source>
</evidence>
<evidence type="ECO:0000256" key="5">
    <source>
        <dbReference type="ARBA" id="ARBA00022723"/>
    </source>
</evidence>
<proteinExistence type="inferred from homology"/>
<dbReference type="AlphaFoldDB" id="A0A448TW22"/>